<dbReference type="EMBL" id="ML208263">
    <property type="protein sequence ID" value="TFK75344.1"/>
    <property type="molecule type" value="Genomic_DNA"/>
</dbReference>
<accession>A0ACD3BCI0</accession>
<proteinExistence type="predicted"/>
<reference evidence="1 2" key="1">
    <citation type="journal article" date="2019" name="Nat. Ecol. Evol.">
        <title>Megaphylogeny resolves global patterns of mushroom evolution.</title>
        <authorList>
            <person name="Varga T."/>
            <person name="Krizsan K."/>
            <person name="Foldi C."/>
            <person name="Dima B."/>
            <person name="Sanchez-Garcia M."/>
            <person name="Sanchez-Ramirez S."/>
            <person name="Szollosi G.J."/>
            <person name="Szarkandi J.G."/>
            <person name="Papp V."/>
            <person name="Albert L."/>
            <person name="Andreopoulos W."/>
            <person name="Angelini C."/>
            <person name="Antonin V."/>
            <person name="Barry K.W."/>
            <person name="Bougher N.L."/>
            <person name="Buchanan P."/>
            <person name="Buyck B."/>
            <person name="Bense V."/>
            <person name="Catcheside P."/>
            <person name="Chovatia M."/>
            <person name="Cooper J."/>
            <person name="Damon W."/>
            <person name="Desjardin D."/>
            <person name="Finy P."/>
            <person name="Geml J."/>
            <person name="Haridas S."/>
            <person name="Hughes K."/>
            <person name="Justo A."/>
            <person name="Karasinski D."/>
            <person name="Kautmanova I."/>
            <person name="Kiss B."/>
            <person name="Kocsube S."/>
            <person name="Kotiranta H."/>
            <person name="LaButti K.M."/>
            <person name="Lechner B.E."/>
            <person name="Liimatainen K."/>
            <person name="Lipzen A."/>
            <person name="Lukacs Z."/>
            <person name="Mihaltcheva S."/>
            <person name="Morgado L.N."/>
            <person name="Niskanen T."/>
            <person name="Noordeloos M.E."/>
            <person name="Ohm R.A."/>
            <person name="Ortiz-Santana B."/>
            <person name="Ovrebo C."/>
            <person name="Racz N."/>
            <person name="Riley R."/>
            <person name="Savchenko A."/>
            <person name="Shiryaev A."/>
            <person name="Soop K."/>
            <person name="Spirin V."/>
            <person name="Szebenyi C."/>
            <person name="Tomsovsky M."/>
            <person name="Tulloss R.E."/>
            <person name="Uehling J."/>
            <person name="Grigoriev I.V."/>
            <person name="Vagvolgyi C."/>
            <person name="Papp T."/>
            <person name="Martin F.M."/>
            <person name="Miettinen O."/>
            <person name="Hibbett D.S."/>
            <person name="Nagy L.G."/>
        </authorList>
    </citation>
    <scope>NUCLEOTIDE SEQUENCE [LARGE SCALE GENOMIC DNA]</scope>
    <source>
        <strain evidence="1 2">NL-1719</strain>
    </source>
</reference>
<name>A0ACD3BCI0_9AGAR</name>
<protein>
    <submittedName>
        <fullName evidence="1">Uncharacterized protein</fullName>
    </submittedName>
</protein>
<evidence type="ECO:0000313" key="2">
    <source>
        <dbReference type="Proteomes" id="UP000308600"/>
    </source>
</evidence>
<gene>
    <name evidence="1" type="ORF">BDN72DRAFT_874573</name>
</gene>
<organism evidence="1 2">
    <name type="scientific">Pluteus cervinus</name>
    <dbReference type="NCBI Taxonomy" id="181527"/>
    <lineage>
        <taxon>Eukaryota</taxon>
        <taxon>Fungi</taxon>
        <taxon>Dikarya</taxon>
        <taxon>Basidiomycota</taxon>
        <taxon>Agaricomycotina</taxon>
        <taxon>Agaricomycetes</taxon>
        <taxon>Agaricomycetidae</taxon>
        <taxon>Agaricales</taxon>
        <taxon>Pluteineae</taxon>
        <taxon>Pluteaceae</taxon>
        <taxon>Pluteus</taxon>
    </lineage>
</organism>
<sequence length="574" mass="64205">MFFRQNLTRRDALLVMVGASCVYLFLAAASYGLQTTPTLTVEGPLTQISLERERKIVTMLSTLTVTATTTETTTHLASPTPTLQSTLIDLGLEPDIPETSIVAHAPGWTLFRNLYMSNGTLFLLTSDSSLADFPEIRMMTSTGLEAQNTPENIAAREPTKENMDFISPADARARWGGDYTKGERNRVWTVEGNTLLFNDPPQFLNHYYHFVAELLLGTWAFIYGAFHPATGLMSSSSSPPSISAAFNQPSFNVQDNATYQPPPFTRAIFIHSDTHGWRDSPGFNAYFLRAVFPALTVEVQRDWEDRVMATVPDKSGDRSTLTADRAWHFPIALLTDRSAAHRGVVCGSQTQRTAAEAWHYMVDNGGVDRVGAWWGNIREAIWRFASATPIAQAPLKHASDGKFMDLQLADPGETVITYISRQSSRRRLIQEDHEGLVTALEELVNRKRQEGKHWELNIVQAERMTKDEQVRVMSKSTILLGVHGNGLTHLVLMQPTRVSAVVEIFFPGGFAHDYEWTSRALGMRHFSVWNDTYFTHPNEPRVDYPEGFQGISIPVYGPAVAKLVEDQLEHKLPS</sequence>
<keyword evidence="2" id="KW-1185">Reference proteome</keyword>
<dbReference type="Proteomes" id="UP000308600">
    <property type="component" value="Unassembled WGS sequence"/>
</dbReference>
<evidence type="ECO:0000313" key="1">
    <source>
        <dbReference type="EMBL" id="TFK75344.1"/>
    </source>
</evidence>